<dbReference type="Proteomes" id="UP000242915">
    <property type="component" value="Unassembled WGS sequence"/>
</dbReference>
<dbReference type="GO" id="GO:0003677">
    <property type="term" value="F:DNA binding"/>
    <property type="evidence" value="ECO:0007669"/>
    <property type="project" value="InterPro"/>
</dbReference>
<dbReference type="GO" id="GO:0003700">
    <property type="term" value="F:DNA-binding transcription factor activity"/>
    <property type="evidence" value="ECO:0007669"/>
    <property type="project" value="InterPro"/>
</dbReference>
<organism evidence="2 3">
    <name type="scientific">Pseudomonas segetis</name>
    <dbReference type="NCBI Taxonomy" id="298908"/>
    <lineage>
        <taxon>Bacteria</taxon>
        <taxon>Pseudomonadati</taxon>
        <taxon>Pseudomonadota</taxon>
        <taxon>Gammaproteobacteria</taxon>
        <taxon>Pseudomonadales</taxon>
        <taxon>Pseudomonadaceae</taxon>
        <taxon>Pseudomonas</taxon>
    </lineage>
</organism>
<dbReference type="InterPro" id="IPR000281">
    <property type="entry name" value="HTH_RpiR"/>
</dbReference>
<dbReference type="RefSeq" id="WP_089359688.1">
    <property type="nucleotide sequence ID" value="NZ_FZOG01000002.1"/>
</dbReference>
<keyword evidence="3" id="KW-1185">Reference proteome</keyword>
<proteinExistence type="predicted"/>
<name>A0A239D6W1_9PSED</name>
<gene>
    <name evidence="2" type="ORF">SAMN05216255_2101</name>
</gene>
<dbReference type="InterPro" id="IPR009057">
    <property type="entry name" value="Homeodomain-like_sf"/>
</dbReference>
<evidence type="ECO:0000313" key="2">
    <source>
        <dbReference type="EMBL" id="SNS27902.1"/>
    </source>
</evidence>
<dbReference type="AlphaFoldDB" id="A0A239D6W1"/>
<dbReference type="Gene3D" id="3.40.50.10490">
    <property type="entry name" value="Glucose-6-phosphate isomerase like protein, domain 1"/>
    <property type="match status" value="1"/>
</dbReference>
<dbReference type="PROSITE" id="PS51071">
    <property type="entry name" value="HTH_RPIR"/>
    <property type="match status" value="1"/>
</dbReference>
<dbReference type="InterPro" id="IPR036388">
    <property type="entry name" value="WH-like_DNA-bd_sf"/>
</dbReference>
<dbReference type="Pfam" id="PF01418">
    <property type="entry name" value="HTH_6"/>
    <property type="match status" value="1"/>
</dbReference>
<dbReference type="SUPFAM" id="SSF53697">
    <property type="entry name" value="SIS domain"/>
    <property type="match status" value="1"/>
</dbReference>
<dbReference type="PANTHER" id="PTHR30514">
    <property type="entry name" value="GLUCOKINASE"/>
    <property type="match status" value="1"/>
</dbReference>
<dbReference type="EMBL" id="FZOG01000002">
    <property type="protein sequence ID" value="SNS27902.1"/>
    <property type="molecule type" value="Genomic_DNA"/>
</dbReference>
<dbReference type="PANTHER" id="PTHR30514:SF18">
    <property type="entry name" value="RPIR-FAMILY TRANSCRIPTIONAL REGULATOR"/>
    <property type="match status" value="1"/>
</dbReference>
<reference evidence="3" key="1">
    <citation type="submission" date="2017-06" db="EMBL/GenBank/DDBJ databases">
        <authorList>
            <person name="Varghese N."/>
            <person name="Submissions S."/>
        </authorList>
    </citation>
    <scope>NUCLEOTIDE SEQUENCE [LARGE SCALE GENOMIC DNA]</scope>
    <source>
        <strain evidence="3">CIP 108523</strain>
    </source>
</reference>
<sequence length="280" mass="31349">MLDSRMERLEGKLTPAERTLLAYIQANQETLAFETGATLAAKSGVSPNTVSRFLRRLGYKGLKSLKEELRDDVRMQSLLNTTLIERMQQPEDLVAHLHQEVAALNEFADQLGSQYWRDIVAKVSQAERVFVCGFQTIRGLAEDFANRLALVRSGVEFLDLYSGVLGQWIDSHDQRCCVILIDIAPYADAGISFAQNCLRQGTDLVVFTDEYGIAKHIDTPSIITMKTKTGLILESTGGLTSALNVLLHCVAAQHKDQLKERLNAYRDRVESLRLYRATSK</sequence>
<evidence type="ECO:0000313" key="3">
    <source>
        <dbReference type="Proteomes" id="UP000242915"/>
    </source>
</evidence>
<dbReference type="InterPro" id="IPR046348">
    <property type="entry name" value="SIS_dom_sf"/>
</dbReference>
<dbReference type="SUPFAM" id="SSF46689">
    <property type="entry name" value="Homeodomain-like"/>
    <property type="match status" value="1"/>
</dbReference>
<evidence type="ECO:0000259" key="1">
    <source>
        <dbReference type="PROSITE" id="PS51071"/>
    </source>
</evidence>
<accession>A0A239D6W1</accession>
<feature type="domain" description="HTH rpiR-type" evidence="1">
    <location>
        <begin position="1"/>
        <end position="76"/>
    </location>
</feature>
<dbReference type="GO" id="GO:0097367">
    <property type="term" value="F:carbohydrate derivative binding"/>
    <property type="evidence" value="ECO:0007669"/>
    <property type="project" value="InterPro"/>
</dbReference>
<dbReference type="GO" id="GO:1901135">
    <property type="term" value="P:carbohydrate derivative metabolic process"/>
    <property type="evidence" value="ECO:0007669"/>
    <property type="project" value="InterPro"/>
</dbReference>
<dbReference type="InterPro" id="IPR047640">
    <property type="entry name" value="RpiR-like"/>
</dbReference>
<protein>
    <submittedName>
        <fullName evidence="2">Transcriptional regulator, RpiR family</fullName>
    </submittedName>
</protein>
<dbReference type="Gene3D" id="1.10.10.10">
    <property type="entry name" value="Winged helix-like DNA-binding domain superfamily/Winged helix DNA-binding domain"/>
    <property type="match status" value="1"/>
</dbReference>